<evidence type="ECO:0000313" key="2">
    <source>
        <dbReference type="EMBL" id="KYP36603.1"/>
    </source>
</evidence>
<feature type="chain" id="PRO_5007587667" evidence="1">
    <location>
        <begin position="20"/>
        <end position="62"/>
    </location>
</feature>
<dbReference type="Gramene" id="C.cajan_40790.t">
    <property type="protein sequence ID" value="C.cajan_40790.t.cds1"/>
    <property type="gene ID" value="C.cajan_40790"/>
</dbReference>
<feature type="non-terminal residue" evidence="2">
    <location>
        <position position="1"/>
    </location>
</feature>
<organism evidence="2 3">
    <name type="scientific">Cajanus cajan</name>
    <name type="common">Pigeon pea</name>
    <name type="synonym">Cajanus indicus</name>
    <dbReference type="NCBI Taxonomy" id="3821"/>
    <lineage>
        <taxon>Eukaryota</taxon>
        <taxon>Viridiplantae</taxon>
        <taxon>Streptophyta</taxon>
        <taxon>Embryophyta</taxon>
        <taxon>Tracheophyta</taxon>
        <taxon>Spermatophyta</taxon>
        <taxon>Magnoliopsida</taxon>
        <taxon>eudicotyledons</taxon>
        <taxon>Gunneridae</taxon>
        <taxon>Pentapetalae</taxon>
        <taxon>rosids</taxon>
        <taxon>fabids</taxon>
        <taxon>Fabales</taxon>
        <taxon>Fabaceae</taxon>
        <taxon>Papilionoideae</taxon>
        <taxon>50 kb inversion clade</taxon>
        <taxon>NPAAA clade</taxon>
        <taxon>indigoferoid/millettioid clade</taxon>
        <taxon>Phaseoleae</taxon>
        <taxon>Cajanus</taxon>
    </lineage>
</organism>
<gene>
    <name evidence="2" type="ORF">KK1_042261</name>
</gene>
<keyword evidence="3" id="KW-1185">Reference proteome</keyword>
<reference evidence="2" key="1">
    <citation type="journal article" date="2012" name="Nat. Biotechnol.">
        <title>Draft genome sequence of pigeonpea (Cajanus cajan), an orphan legume crop of resource-poor farmers.</title>
        <authorList>
            <person name="Varshney R.K."/>
            <person name="Chen W."/>
            <person name="Li Y."/>
            <person name="Bharti A.K."/>
            <person name="Saxena R.K."/>
            <person name="Schlueter J.A."/>
            <person name="Donoghue M.T."/>
            <person name="Azam S."/>
            <person name="Fan G."/>
            <person name="Whaley A.M."/>
            <person name="Farmer A.D."/>
            <person name="Sheridan J."/>
            <person name="Iwata A."/>
            <person name="Tuteja R."/>
            <person name="Penmetsa R.V."/>
            <person name="Wu W."/>
            <person name="Upadhyaya H.D."/>
            <person name="Yang S.P."/>
            <person name="Shah T."/>
            <person name="Saxena K.B."/>
            <person name="Michael T."/>
            <person name="McCombie W.R."/>
            <person name="Yang B."/>
            <person name="Zhang G."/>
            <person name="Yang H."/>
            <person name="Wang J."/>
            <person name="Spillane C."/>
            <person name="Cook D.R."/>
            <person name="May G.D."/>
            <person name="Xu X."/>
            <person name="Jackson S.A."/>
        </authorList>
    </citation>
    <scope>NUCLEOTIDE SEQUENCE [LARGE SCALE GENOMIC DNA]</scope>
</reference>
<feature type="signal peptide" evidence="1">
    <location>
        <begin position="1"/>
        <end position="19"/>
    </location>
</feature>
<proteinExistence type="predicted"/>
<evidence type="ECO:0000256" key="1">
    <source>
        <dbReference type="SAM" id="SignalP"/>
    </source>
</evidence>
<dbReference type="Proteomes" id="UP000075243">
    <property type="component" value="Unassembled WGS sequence"/>
</dbReference>
<keyword evidence="1" id="KW-0732">Signal</keyword>
<dbReference type="AlphaFoldDB" id="A0A151R255"/>
<name>A0A151R255_CAJCA</name>
<sequence length="62" mass="7146">FSTALSLSFIFLSAPLSSTMDISGMTPCKESKRLRRRWRRRSGDSTTTRIRIFCAMLMGYHI</sequence>
<dbReference type="EMBL" id="KQ484192">
    <property type="protein sequence ID" value="KYP36603.1"/>
    <property type="molecule type" value="Genomic_DNA"/>
</dbReference>
<accession>A0A151R255</accession>
<protein>
    <submittedName>
        <fullName evidence="2">Uncharacterized protein</fullName>
    </submittedName>
</protein>
<evidence type="ECO:0000313" key="3">
    <source>
        <dbReference type="Proteomes" id="UP000075243"/>
    </source>
</evidence>